<dbReference type="Gene3D" id="1.50.10.20">
    <property type="match status" value="1"/>
</dbReference>
<protein>
    <recommendedName>
        <fullName evidence="4">Transcobalamin-like C-terminal domain-containing protein</fullName>
    </recommendedName>
</protein>
<proteinExistence type="predicted"/>
<dbReference type="OrthoDB" id="411361at2"/>
<feature type="signal peptide" evidence="3">
    <location>
        <begin position="1"/>
        <end position="29"/>
    </location>
</feature>
<feature type="region of interest" description="Disordered" evidence="1">
    <location>
        <begin position="546"/>
        <end position="599"/>
    </location>
</feature>
<organism evidence="5 6">
    <name type="scientific">Evansella caseinilytica</name>
    <dbReference type="NCBI Taxonomy" id="1503961"/>
    <lineage>
        <taxon>Bacteria</taxon>
        <taxon>Bacillati</taxon>
        <taxon>Bacillota</taxon>
        <taxon>Bacilli</taxon>
        <taxon>Bacillales</taxon>
        <taxon>Bacillaceae</taxon>
        <taxon>Evansella</taxon>
    </lineage>
</organism>
<evidence type="ECO:0000313" key="6">
    <source>
        <dbReference type="Proteomes" id="UP000198935"/>
    </source>
</evidence>
<keyword evidence="2" id="KW-0812">Transmembrane</keyword>
<feature type="domain" description="Transcobalamin-like C-terminal" evidence="4">
    <location>
        <begin position="189"/>
        <end position="231"/>
    </location>
</feature>
<dbReference type="EMBL" id="FNPI01000001">
    <property type="protein sequence ID" value="SDY30004.1"/>
    <property type="molecule type" value="Genomic_DNA"/>
</dbReference>
<keyword evidence="6" id="KW-1185">Reference proteome</keyword>
<dbReference type="Proteomes" id="UP000198935">
    <property type="component" value="Unassembled WGS sequence"/>
</dbReference>
<gene>
    <name evidence="5" type="ORF">SAMN05421736_101900</name>
</gene>
<keyword evidence="3" id="KW-0732">Signal</keyword>
<evidence type="ECO:0000256" key="1">
    <source>
        <dbReference type="SAM" id="MobiDB-lite"/>
    </source>
</evidence>
<dbReference type="PANTHER" id="PTHR10559:SF18">
    <property type="entry name" value="TRANSCOBALAMIN II"/>
    <property type="match status" value="1"/>
</dbReference>
<dbReference type="GO" id="GO:0015889">
    <property type="term" value="P:cobalamin transport"/>
    <property type="evidence" value="ECO:0007669"/>
    <property type="project" value="TreeGrafter"/>
</dbReference>
<evidence type="ECO:0000256" key="2">
    <source>
        <dbReference type="SAM" id="Phobius"/>
    </source>
</evidence>
<feature type="compositionally biased region" description="Acidic residues" evidence="1">
    <location>
        <begin position="574"/>
        <end position="598"/>
    </location>
</feature>
<dbReference type="PANTHER" id="PTHR10559">
    <property type="entry name" value="TRANSCOBALAMIN-1/GASTRIC INTRINSIC FACTOR"/>
    <property type="match status" value="1"/>
</dbReference>
<dbReference type="GO" id="GO:0005615">
    <property type="term" value="C:extracellular space"/>
    <property type="evidence" value="ECO:0007669"/>
    <property type="project" value="TreeGrafter"/>
</dbReference>
<accession>A0A1H3IT14</accession>
<dbReference type="STRING" id="1503961.SAMN05421736_101900"/>
<dbReference type="SUPFAM" id="SSF48239">
    <property type="entry name" value="Terpenoid cyclases/Protein prenyltransferases"/>
    <property type="match status" value="1"/>
</dbReference>
<dbReference type="InterPro" id="IPR008930">
    <property type="entry name" value="Terpenoid_cyclase/PrenylTrfase"/>
</dbReference>
<feature type="region of interest" description="Disordered" evidence="1">
    <location>
        <begin position="234"/>
        <end position="273"/>
    </location>
</feature>
<sequence length="638" mass="69090">MLKRTTNVFMSFLLLFAMLAGTFQTVVVAEEQAQQGTLTVIGPDDEELLAPTEYPYQSGQTAYDVLDSMASILDTDGQYGKFITTINGVEADDPYFWAFYVNGIEAQVGVDGYTVQDGDRLVFKYTDWTAPRSAATLTVTTPDEVIKEPGWPVAFLPEMEPTAFDFLLAIMGHENVEYSIHPQWGLSLDGISGIQAEDTYFWAFYVNGEQANVGSGSYLLAADDAIAFNYESWADEGNEDPPEENPGDSDSDDGSDDPNDNGNTDDEQPDTKYGEAEVQAAVDAATEYVYANGIGEWDAVALRQAGKSIPKSYLENVIAIVEAQEGTFRNITDTERYALGIVAAGGDPTDVAGFDLIEAIYNGSNVTRQGLNGVTFALIALDSQDFEVPESAEWPRERFIAQLLAAQNADGGWVWSNLTGTASSSDLDTTAMVLTALAPYESDGEVAAAMATAVTYLTDRMSTIDNSSTAAQVIIALSALEKDANQYTVGGGSTLVEYLLSFQNDDGGFSWLAGDESDSFSTDQAFRGIVAYLLFLQDSGSLYNFTETPPVTLPGDSDDDSEEGNTPTPKPDGTNDDDDDTDNEEPQQEEATEEDTELEEHLLPVTATTHYNLLAAGVVVLLLGMAVFVYERRKRVVN</sequence>
<keyword evidence="2" id="KW-1133">Transmembrane helix</keyword>
<dbReference type="AlphaFoldDB" id="A0A1H3IT14"/>
<evidence type="ECO:0000313" key="5">
    <source>
        <dbReference type="EMBL" id="SDY30004.1"/>
    </source>
</evidence>
<evidence type="ECO:0000256" key="3">
    <source>
        <dbReference type="SAM" id="SignalP"/>
    </source>
</evidence>
<reference evidence="6" key="1">
    <citation type="submission" date="2016-10" db="EMBL/GenBank/DDBJ databases">
        <authorList>
            <person name="Varghese N."/>
            <person name="Submissions S."/>
        </authorList>
    </citation>
    <scope>NUCLEOTIDE SEQUENCE [LARGE SCALE GENOMIC DNA]</scope>
    <source>
        <strain evidence="6">SP</strain>
    </source>
</reference>
<feature type="transmembrane region" description="Helical" evidence="2">
    <location>
        <begin position="611"/>
        <end position="630"/>
    </location>
</feature>
<evidence type="ECO:0000259" key="4">
    <source>
        <dbReference type="Pfam" id="PF14478"/>
    </source>
</evidence>
<feature type="chain" id="PRO_5011524468" description="Transcobalamin-like C-terminal domain-containing protein" evidence="3">
    <location>
        <begin position="30"/>
        <end position="638"/>
    </location>
</feature>
<feature type="domain" description="Transcobalamin-like C-terminal" evidence="4">
    <location>
        <begin position="59"/>
        <end position="126"/>
    </location>
</feature>
<feature type="compositionally biased region" description="Acidic residues" evidence="1">
    <location>
        <begin position="234"/>
        <end position="268"/>
    </location>
</feature>
<dbReference type="Pfam" id="PF14478">
    <property type="entry name" value="DUF4430"/>
    <property type="match status" value="2"/>
</dbReference>
<dbReference type="InterPro" id="IPR051588">
    <property type="entry name" value="Cobalamin_Transport"/>
</dbReference>
<dbReference type="InterPro" id="IPR027954">
    <property type="entry name" value="Transcobalamin-like_C"/>
</dbReference>
<keyword evidence="2" id="KW-0472">Membrane</keyword>
<dbReference type="Gene3D" id="2.170.130.30">
    <property type="match status" value="2"/>
</dbReference>
<name>A0A1H3IT14_9BACI</name>
<dbReference type="GO" id="GO:0031419">
    <property type="term" value="F:cobalamin binding"/>
    <property type="evidence" value="ECO:0007669"/>
    <property type="project" value="TreeGrafter"/>
</dbReference>